<sequence length="169" mass="18635">MDIDALERQCLRVSRWALYLGVVSRAQGDLDNGGHGGLTFPSGASGDCRPTAPSQRDSPLDATTLPTVPLAHRSRCRGPRQSPTLLPARRLSQTEQTVGRLRATSDGHFPWPYKWEGDIRRVYVNMRTQENTRPSILTGSVCLHPARPGLGEDPALDSTSLHLYRIPAR</sequence>
<accession>A0ABR3VPV7</accession>
<keyword evidence="3" id="KW-1185">Reference proteome</keyword>
<dbReference type="EMBL" id="JAZHXJ010001776">
    <property type="protein sequence ID" value="KAL1843944.1"/>
    <property type="molecule type" value="Genomic_DNA"/>
</dbReference>
<gene>
    <name evidence="2" type="ORF">VTK73DRAFT_2689</name>
</gene>
<name>A0ABR3VPV7_9PEZI</name>
<evidence type="ECO:0000313" key="3">
    <source>
        <dbReference type="Proteomes" id="UP001586593"/>
    </source>
</evidence>
<proteinExistence type="predicted"/>
<comment type="caution">
    <text evidence="2">The sequence shown here is derived from an EMBL/GenBank/DDBJ whole genome shotgun (WGS) entry which is preliminary data.</text>
</comment>
<organism evidence="2 3">
    <name type="scientific">Phialemonium thermophilum</name>
    <dbReference type="NCBI Taxonomy" id="223376"/>
    <lineage>
        <taxon>Eukaryota</taxon>
        <taxon>Fungi</taxon>
        <taxon>Dikarya</taxon>
        <taxon>Ascomycota</taxon>
        <taxon>Pezizomycotina</taxon>
        <taxon>Sordariomycetes</taxon>
        <taxon>Sordariomycetidae</taxon>
        <taxon>Cephalothecales</taxon>
        <taxon>Cephalothecaceae</taxon>
        <taxon>Phialemonium</taxon>
    </lineage>
</organism>
<protein>
    <submittedName>
        <fullName evidence="2">Uncharacterized protein</fullName>
    </submittedName>
</protein>
<dbReference type="Proteomes" id="UP001586593">
    <property type="component" value="Unassembled WGS sequence"/>
</dbReference>
<evidence type="ECO:0000313" key="2">
    <source>
        <dbReference type="EMBL" id="KAL1843944.1"/>
    </source>
</evidence>
<reference evidence="2 3" key="1">
    <citation type="journal article" date="2024" name="Commun. Biol.">
        <title>Comparative genomic analysis of thermophilic fungi reveals convergent evolutionary adaptations and gene losses.</title>
        <authorList>
            <person name="Steindorff A.S."/>
            <person name="Aguilar-Pontes M.V."/>
            <person name="Robinson A.J."/>
            <person name="Andreopoulos B."/>
            <person name="LaButti K."/>
            <person name="Kuo A."/>
            <person name="Mondo S."/>
            <person name="Riley R."/>
            <person name="Otillar R."/>
            <person name="Haridas S."/>
            <person name="Lipzen A."/>
            <person name="Grimwood J."/>
            <person name="Schmutz J."/>
            <person name="Clum A."/>
            <person name="Reid I.D."/>
            <person name="Moisan M.C."/>
            <person name="Butler G."/>
            <person name="Nguyen T.T.M."/>
            <person name="Dewar K."/>
            <person name="Conant G."/>
            <person name="Drula E."/>
            <person name="Henrissat B."/>
            <person name="Hansel C."/>
            <person name="Singer S."/>
            <person name="Hutchinson M.I."/>
            <person name="de Vries R.P."/>
            <person name="Natvig D.O."/>
            <person name="Powell A.J."/>
            <person name="Tsang A."/>
            <person name="Grigoriev I.V."/>
        </authorList>
    </citation>
    <scope>NUCLEOTIDE SEQUENCE [LARGE SCALE GENOMIC DNA]</scope>
    <source>
        <strain evidence="2 3">ATCC 24622</strain>
    </source>
</reference>
<evidence type="ECO:0000256" key="1">
    <source>
        <dbReference type="SAM" id="MobiDB-lite"/>
    </source>
</evidence>
<feature type="region of interest" description="Disordered" evidence="1">
    <location>
        <begin position="30"/>
        <end position="63"/>
    </location>
</feature>